<keyword evidence="3" id="KW-1185">Reference proteome</keyword>
<proteinExistence type="predicted"/>
<comment type="caution">
    <text evidence="2">The sequence shown here is derived from an EMBL/GenBank/DDBJ whole genome shotgun (WGS) entry which is preliminary data.</text>
</comment>
<dbReference type="AlphaFoldDB" id="A0ABD6C1V0"/>
<reference evidence="2 3" key="1">
    <citation type="journal article" date="2019" name="Int. J. Syst. Evol. Microbiol.">
        <title>The Global Catalogue of Microorganisms (GCM) 10K type strain sequencing project: providing services to taxonomists for standard genome sequencing and annotation.</title>
        <authorList>
            <consortium name="The Broad Institute Genomics Platform"/>
            <consortium name="The Broad Institute Genome Sequencing Center for Infectious Disease"/>
            <person name="Wu L."/>
            <person name="Ma J."/>
        </authorList>
    </citation>
    <scope>NUCLEOTIDE SEQUENCE [LARGE SCALE GENOMIC DNA]</scope>
    <source>
        <strain evidence="2 3">CGMCC 1.12689</strain>
    </source>
</reference>
<keyword evidence="1" id="KW-0812">Transmembrane</keyword>
<evidence type="ECO:0000256" key="1">
    <source>
        <dbReference type="SAM" id="Phobius"/>
    </source>
</evidence>
<keyword evidence="1" id="KW-0472">Membrane</keyword>
<dbReference type="RefSeq" id="WP_256418287.1">
    <property type="nucleotide sequence ID" value="NZ_JANHDL010000005.1"/>
</dbReference>
<feature type="transmembrane region" description="Helical" evidence="1">
    <location>
        <begin position="91"/>
        <end position="113"/>
    </location>
</feature>
<evidence type="ECO:0000313" key="2">
    <source>
        <dbReference type="EMBL" id="MFD1570953.1"/>
    </source>
</evidence>
<accession>A0ABD6C1V0</accession>
<dbReference type="Proteomes" id="UP001597185">
    <property type="component" value="Unassembled WGS sequence"/>
</dbReference>
<protein>
    <submittedName>
        <fullName evidence="2">Uncharacterized protein</fullName>
    </submittedName>
</protein>
<organism evidence="2 3">
    <name type="scientific">Halorubrum laminariae</name>
    <dbReference type="NCBI Taxonomy" id="1433523"/>
    <lineage>
        <taxon>Archaea</taxon>
        <taxon>Methanobacteriati</taxon>
        <taxon>Methanobacteriota</taxon>
        <taxon>Stenosarchaea group</taxon>
        <taxon>Halobacteria</taxon>
        <taxon>Halobacteriales</taxon>
        <taxon>Haloferacaceae</taxon>
        <taxon>Halorubrum</taxon>
    </lineage>
</organism>
<keyword evidence="1" id="KW-1133">Transmembrane helix</keyword>
<gene>
    <name evidence="2" type="ORF">ACFR9T_10200</name>
</gene>
<sequence>MPSTVGSRLLTAVRVLAMLAGFGVTIATAIWLATMPPPPPGSDGFAHGMAAIVGSVLMVVSLFAATASAVLPAAFGRPDPLGFGRRQRRALQLAGVLIGGGFVIGVASGIASIAPFGVIAWLAFLALAAVVVAVTLCWRLAEVAAQRIGSGT</sequence>
<feature type="transmembrane region" description="Helical" evidence="1">
    <location>
        <begin position="45"/>
        <end position="71"/>
    </location>
</feature>
<evidence type="ECO:0000313" key="3">
    <source>
        <dbReference type="Proteomes" id="UP001597185"/>
    </source>
</evidence>
<feature type="transmembrane region" description="Helical" evidence="1">
    <location>
        <begin position="119"/>
        <end position="141"/>
    </location>
</feature>
<name>A0ABD6C1V0_9EURY</name>
<dbReference type="EMBL" id="JBHUDB010000006">
    <property type="protein sequence ID" value="MFD1570953.1"/>
    <property type="molecule type" value="Genomic_DNA"/>
</dbReference>
<feature type="transmembrane region" description="Helical" evidence="1">
    <location>
        <begin position="12"/>
        <end position="33"/>
    </location>
</feature>